<evidence type="ECO:0000313" key="5">
    <source>
        <dbReference type="RefSeq" id="XP_015177555.1"/>
    </source>
</evidence>
<organism evidence="4 5">
    <name type="scientific">Polistes dominula</name>
    <name type="common">European paper wasp</name>
    <name type="synonym">Vespa dominula</name>
    <dbReference type="NCBI Taxonomy" id="743375"/>
    <lineage>
        <taxon>Eukaryota</taxon>
        <taxon>Metazoa</taxon>
        <taxon>Ecdysozoa</taxon>
        <taxon>Arthropoda</taxon>
        <taxon>Hexapoda</taxon>
        <taxon>Insecta</taxon>
        <taxon>Pterygota</taxon>
        <taxon>Neoptera</taxon>
        <taxon>Endopterygota</taxon>
        <taxon>Hymenoptera</taxon>
        <taxon>Apocrita</taxon>
        <taxon>Aculeata</taxon>
        <taxon>Vespoidea</taxon>
        <taxon>Vespidae</taxon>
        <taxon>Polistinae</taxon>
        <taxon>Polistini</taxon>
        <taxon>Polistes</taxon>
    </lineage>
</organism>
<dbReference type="InterPro" id="IPR034998">
    <property type="entry name" value="ANKLE1"/>
</dbReference>
<feature type="repeat" description="ANK" evidence="1">
    <location>
        <begin position="86"/>
        <end position="118"/>
    </location>
</feature>
<dbReference type="CDD" id="cd12934">
    <property type="entry name" value="LEM"/>
    <property type="match status" value="1"/>
</dbReference>
<dbReference type="SMART" id="SM00540">
    <property type="entry name" value="LEM"/>
    <property type="match status" value="1"/>
</dbReference>
<dbReference type="Gene3D" id="1.25.40.20">
    <property type="entry name" value="Ankyrin repeat-containing domain"/>
    <property type="match status" value="1"/>
</dbReference>
<protein>
    <submittedName>
        <fullName evidence="5">Ankyrin repeat and LEM domain-containing protein 1-like isoform X2</fullName>
    </submittedName>
</protein>
<evidence type="ECO:0000256" key="1">
    <source>
        <dbReference type="PROSITE-ProRule" id="PRU00023"/>
    </source>
</evidence>
<accession>A0ABM1IBG8</accession>
<dbReference type="InterPro" id="IPR003887">
    <property type="entry name" value="LEM_dom"/>
</dbReference>
<dbReference type="InterPro" id="IPR036770">
    <property type="entry name" value="Ankyrin_rpt-contain_sf"/>
</dbReference>
<evidence type="ECO:0000256" key="2">
    <source>
        <dbReference type="SAM" id="MobiDB-lite"/>
    </source>
</evidence>
<dbReference type="Gene3D" id="1.10.720.40">
    <property type="match status" value="1"/>
</dbReference>
<name>A0ABM1IBG8_POLDO</name>
<dbReference type="RefSeq" id="XP_015177555.1">
    <property type="nucleotide sequence ID" value="XM_015322069.1"/>
</dbReference>
<dbReference type="InterPro" id="IPR011015">
    <property type="entry name" value="LEM/LEM-like_dom_sf"/>
</dbReference>
<dbReference type="CDD" id="cd10454">
    <property type="entry name" value="GIY-YIG_COG3680_Meta"/>
    <property type="match status" value="1"/>
</dbReference>
<feature type="compositionally biased region" description="Polar residues" evidence="2">
    <location>
        <begin position="227"/>
        <end position="243"/>
    </location>
</feature>
<dbReference type="GeneID" id="107066982"/>
<evidence type="ECO:0000259" key="3">
    <source>
        <dbReference type="PROSITE" id="PS50954"/>
    </source>
</evidence>
<dbReference type="InterPro" id="IPR002110">
    <property type="entry name" value="Ankyrin_rpt"/>
</dbReference>
<dbReference type="SUPFAM" id="SSF63451">
    <property type="entry name" value="LEM domain"/>
    <property type="match status" value="1"/>
</dbReference>
<dbReference type="Proteomes" id="UP000694924">
    <property type="component" value="Unplaced"/>
</dbReference>
<feature type="region of interest" description="Disordered" evidence="2">
    <location>
        <begin position="217"/>
        <end position="243"/>
    </location>
</feature>
<dbReference type="PANTHER" id="PTHR46427:SF1">
    <property type="entry name" value="ANKYRIN REPEAT AND LEM DOMAIN-CONTAINING PROTEIN 1"/>
    <property type="match status" value="1"/>
</dbReference>
<evidence type="ECO:0000313" key="4">
    <source>
        <dbReference type="Proteomes" id="UP000694924"/>
    </source>
</evidence>
<dbReference type="PANTHER" id="PTHR46427">
    <property type="entry name" value="ANKYRIN REPEAT AND LEM DOMAIN-CONTAINING PROTEIN 1"/>
    <property type="match status" value="1"/>
</dbReference>
<dbReference type="SUPFAM" id="SSF48403">
    <property type="entry name" value="Ankyrin repeat"/>
    <property type="match status" value="1"/>
</dbReference>
<dbReference type="Pfam" id="PF12796">
    <property type="entry name" value="Ank_2"/>
    <property type="match status" value="1"/>
</dbReference>
<gene>
    <name evidence="5" type="primary">LOC107066982</name>
</gene>
<sequence length="508" mass="58235">MKMLTTPKNKGELFLASSLCDGLEDTNIKQVTTLILNKEADPNVLIPTHGITPFHLVIGNDSEIFAEEVTKLFLRHGGNPNVKSVDGLTPVHVAAAWGRIRILELLLANGGDPLQLDDEGRSPFHYAFDGKYYKIITLLGNYCGYNVGEDDKPKYKMSLEISDLQNNQVDTCNSPEQNFSISRSSVSYVSVQEEYKYEDQEKGVILVERRKCITPASIQEDSEKNESNFSQNKTSSSGQSNFPSELLMIDNYTLRQKLTKLGDKPGPITSTTRHLYLKRLVNIQNKQLNTNLSPLRNISDQSNQMKPWLAFGEWINDLNLYGKIENDIFKEFVSPDPSRRWREGTAKTSFNYLLLDPRVTQDLPHRALQLTQSEVWVTFLSSIFYIGKGKRSRPYSHLYDAFNMWVSKEQYLLNKKIKHIIDIWNDGYGVICLHVFQNTIPVEAYTREAIMIDTLGIEHLSNCKSGEYYGIIATWSQRDKCRFGRYLLYKALQILLYEGERQLFPEHL</sequence>
<dbReference type="Pfam" id="PF03020">
    <property type="entry name" value="LEM"/>
    <property type="match status" value="1"/>
</dbReference>
<dbReference type="PROSITE" id="PS50088">
    <property type="entry name" value="ANK_REPEAT"/>
    <property type="match status" value="1"/>
</dbReference>
<keyword evidence="4" id="KW-1185">Reference proteome</keyword>
<keyword evidence="1" id="KW-0040">ANK repeat</keyword>
<reference evidence="5" key="1">
    <citation type="submission" date="2025-08" db="UniProtKB">
        <authorList>
            <consortium name="RefSeq"/>
        </authorList>
    </citation>
    <scope>IDENTIFICATION</scope>
    <source>
        <tissue evidence="5">Whole body</tissue>
    </source>
</reference>
<dbReference type="Pfam" id="PF22945">
    <property type="entry name" value="LEM-3_GIY-YIG"/>
    <property type="match status" value="1"/>
</dbReference>
<proteinExistence type="predicted"/>
<dbReference type="PROSITE" id="PS50297">
    <property type="entry name" value="ANK_REP_REGION"/>
    <property type="match status" value="1"/>
</dbReference>
<dbReference type="SMART" id="SM00248">
    <property type="entry name" value="ANK"/>
    <property type="match status" value="3"/>
</dbReference>
<feature type="domain" description="LEM" evidence="3">
    <location>
        <begin position="243"/>
        <end position="287"/>
    </location>
</feature>
<dbReference type="PROSITE" id="PS50954">
    <property type="entry name" value="LEM"/>
    <property type="match status" value="1"/>
</dbReference>